<keyword evidence="11" id="KW-1185">Reference proteome</keyword>
<dbReference type="SUPFAM" id="SSF81321">
    <property type="entry name" value="Family A G protein-coupled receptor-like"/>
    <property type="match status" value="1"/>
</dbReference>
<dbReference type="PANTHER" id="PTHR45695:SF22">
    <property type="entry name" value="G-PROTEIN COUPLED RECEPTORS FAMILY 1 PROFILE DOMAIN-CONTAINING PROTEIN"/>
    <property type="match status" value="1"/>
</dbReference>
<feature type="transmembrane region" description="Helical" evidence="9">
    <location>
        <begin position="261"/>
        <end position="283"/>
    </location>
</feature>
<feature type="transmembrane region" description="Helical" evidence="9">
    <location>
        <begin position="122"/>
        <end position="144"/>
    </location>
</feature>
<evidence type="ECO:0000256" key="7">
    <source>
        <dbReference type="ARBA" id="ARBA00023224"/>
    </source>
</evidence>
<comment type="subcellular location">
    <subcellularLocation>
        <location evidence="1">Membrane</location>
        <topology evidence="1">Multi-pass membrane protein</topology>
    </subcellularLocation>
</comment>
<evidence type="ECO:0000256" key="9">
    <source>
        <dbReference type="SAM" id="Phobius"/>
    </source>
</evidence>
<accession>A0ABM0GX27</accession>
<protein>
    <submittedName>
        <fullName evidence="12">Urotensin-2 receptor-like</fullName>
    </submittedName>
</protein>
<sequence length="333" mass="38698">MELTQMQIFIIVLFIIIFVIGMSGNVYVIIINLKPKTEHKTIAIYIINLAMADIFYISGTPFLAISAYKRNWLFGDVGCRLIYCLDLLTMHSSIYTLVVMSIERYLAVAHPISAMQYSTSKYARLFCLFIWFFAACSALPMFVYTKQVYELYNNGSNTYYCYQEWPMETSYRTYITALFVLDYVLPSIIMFVLYTKLIKIYWSRVIPSESENQNLNMSKRKIAKTLFIIIVVFWLCYTPFWVFILWHLYSTSGNFTVAQSYVNVVVICMVYANGCANPFLYTLMTKQASQIQRNFMKCCTCNNTPSSNTLEDERDTYICNNDVHTLAANETNI</sequence>
<evidence type="ECO:0000256" key="3">
    <source>
        <dbReference type="ARBA" id="ARBA00022989"/>
    </source>
</evidence>
<evidence type="ECO:0000259" key="10">
    <source>
        <dbReference type="PROSITE" id="PS50262"/>
    </source>
</evidence>
<feature type="transmembrane region" description="Helical" evidence="9">
    <location>
        <begin position="174"/>
        <end position="194"/>
    </location>
</feature>
<evidence type="ECO:0000256" key="1">
    <source>
        <dbReference type="ARBA" id="ARBA00004141"/>
    </source>
</evidence>
<feature type="transmembrane region" description="Helical" evidence="9">
    <location>
        <begin position="42"/>
        <end position="68"/>
    </location>
</feature>
<dbReference type="PANTHER" id="PTHR45695">
    <property type="entry name" value="LEUCOKININ RECEPTOR-RELATED"/>
    <property type="match status" value="1"/>
</dbReference>
<gene>
    <name evidence="12" type="primary">LOC100378983</name>
</gene>
<keyword evidence="5 9" id="KW-0472">Membrane</keyword>
<name>A0ABM0GX27_SACKO</name>
<dbReference type="InterPro" id="IPR017452">
    <property type="entry name" value="GPCR_Rhodpsn_7TM"/>
</dbReference>
<reference evidence="12" key="1">
    <citation type="submission" date="2025-08" db="UniProtKB">
        <authorList>
            <consortium name="RefSeq"/>
        </authorList>
    </citation>
    <scope>IDENTIFICATION</scope>
    <source>
        <tissue evidence="12">Testes</tissue>
    </source>
</reference>
<dbReference type="PRINTS" id="PR00237">
    <property type="entry name" value="GPCRRHODOPSN"/>
</dbReference>
<keyword evidence="4 8" id="KW-0297">G-protein coupled receptor</keyword>
<evidence type="ECO:0000256" key="5">
    <source>
        <dbReference type="ARBA" id="ARBA00023136"/>
    </source>
</evidence>
<evidence type="ECO:0000313" key="12">
    <source>
        <dbReference type="RefSeq" id="XP_002739245.1"/>
    </source>
</evidence>
<keyword evidence="6 8" id="KW-0675">Receptor</keyword>
<dbReference type="Proteomes" id="UP000694865">
    <property type="component" value="Unplaced"/>
</dbReference>
<dbReference type="GeneID" id="100378983"/>
<evidence type="ECO:0000256" key="2">
    <source>
        <dbReference type="ARBA" id="ARBA00022692"/>
    </source>
</evidence>
<dbReference type="PROSITE" id="PS50262">
    <property type="entry name" value="G_PROTEIN_RECEP_F1_2"/>
    <property type="match status" value="1"/>
</dbReference>
<feature type="domain" description="G-protein coupled receptors family 1 profile" evidence="10">
    <location>
        <begin position="24"/>
        <end position="281"/>
    </location>
</feature>
<evidence type="ECO:0000256" key="6">
    <source>
        <dbReference type="ARBA" id="ARBA00023170"/>
    </source>
</evidence>
<keyword evidence="3 9" id="KW-1133">Transmembrane helix</keyword>
<evidence type="ECO:0000313" key="11">
    <source>
        <dbReference type="Proteomes" id="UP000694865"/>
    </source>
</evidence>
<dbReference type="Gene3D" id="1.20.1070.10">
    <property type="entry name" value="Rhodopsin 7-helix transmembrane proteins"/>
    <property type="match status" value="1"/>
</dbReference>
<dbReference type="RefSeq" id="XP_002739245.1">
    <property type="nucleotide sequence ID" value="XM_002739199.1"/>
</dbReference>
<dbReference type="InterPro" id="IPR000276">
    <property type="entry name" value="GPCR_Rhodpsn"/>
</dbReference>
<dbReference type="PROSITE" id="PS00237">
    <property type="entry name" value="G_PROTEIN_RECEP_F1_1"/>
    <property type="match status" value="1"/>
</dbReference>
<organism evidence="11 12">
    <name type="scientific">Saccoglossus kowalevskii</name>
    <name type="common">Acorn worm</name>
    <dbReference type="NCBI Taxonomy" id="10224"/>
    <lineage>
        <taxon>Eukaryota</taxon>
        <taxon>Metazoa</taxon>
        <taxon>Hemichordata</taxon>
        <taxon>Enteropneusta</taxon>
        <taxon>Harrimaniidae</taxon>
        <taxon>Saccoglossus</taxon>
    </lineage>
</organism>
<evidence type="ECO:0000256" key="8">
    <source>
        <dbReference type="RuleBase" id="RU000688"/>
    </source>
</evidence>
<dbReference type="Pfam" id="PF00001">
    <property type="entry name" value="7tm_1"/>
    <property type="match status" value="1"/>
</dbReference>
<proteinExistence type="inferred from homology"/>
<keyword evidence="7 8" id="KW-0807">Transducer</keyword>
<keyword evidence="2 8" id="KW-0812">Transmembrane</keyword>
<evidence type="ECO:0000256" key="4">
    <source>
        <dbReference type="ARBA" id="ARBA00023040"/>
    </source>
</evidence>
<feature type="transmembrane region" description="Helical" evidence="9">
    <location>
        <begin position="6"/>
        <end position="30"/>
    </location>
</feature>
<feature type="transmembrane region" description="Helical" evidence="9">
    <location>
        <begin position="226"/>
        <end position="249"/>
    </location>
</feature>
<comment type="similarity">
    <text evidence="8">Belongs to the G-protein coupled receptor 1 family.</text>
</comment>